<sequence>MFHSKKYILLNYAGKGPNPLSN</sequence>
<accession>A0A059EY41</accession>
<dbReference type="AlphaFoldDB" id="A0A059EY41"/>
<dbReference type="Proteomes" id="UP000030655">
    <property type="component" value="Unassembled WGS sequence"/>
</dbReference>
<protein>
    <submittedName>
        <fullName evidence="1">Uncharacterized protein</fullName>
    </submittedName>
</protein>
<reference evidence="2" key="1">
    <citation type="submission" date="2013-02" db="EMBL/GenBank/DDBJ databases">
        <authorList>
            <consortium name="The Broad Institute Genome Sequencing Platform"/>
            <person name="Cuomo C."/>
            <person name="Becnel J."/>
            <person name="Sanscrainte N."/>
            <person name="Walker B."/>
            <person name="Young S.K."/>
            <person name="Zeng Q."/>
            <person name="Gargeya S."/>
            <person name="Fitzgerald M."/>
            <person name="Haas B."/>
            <person name="Abouelleil A."/>
            <person name="Alvarado L."/>
            <person name="Arachchi H.M."/>
            <person name="Berlin A.M."/>
            <person name="Chapman S.B."/>
            <person name="Dewar J."/>
            <person name="Goldberg J."/>
            <person name="Griggs A."/>
            <person name="Gujja S."/>
            <person name="Hansen M."/>
            <person name="Howarth C."/>
            <person name="Imamovic A."/>
            <person name="Larimer J."/>
            <person name="McCowan C."/>
            <person name="Murphy C."/>
            <person name="Neiman D."/>
            <person name="Pearson M."/>
            <person name="Priest M."/>
            <person name="Roberts A."/>
            <person name="Saif S."/>
            <person name="Shea T."/>
            <person name="Sisk P."/>
            <person name="Sykes S."/>
            <person name="Wortman J."/>
            <person name="Nusbaum C."/>
            <person name="Birren B."/>
        </authorList>
    </citation>
    <scope>NUCLEOTIDE SEQUENCE [LARGE SCALE GENOMIC DNA]</scope>
    <source>
        <strain evidence="2">PRA339</strain>
    </source>
</reference>
<feature type="non-terminal residue" evidence="1">
    <location>
        <position position="22"/>
    </location>
</feature>
<dbReference type="VEuPathDB" id="MicrosporidiaDB:H312_02647"/>
<evidence type="ECO:0000313" key="1">
    <source>
        <dbReference type="EMBL" id="KCZ79958.1"/>
    </source>
</evidence>
<evidence type="ECO:0000313" key="2">
    <source>
        <dbReference type="Proteomes" id="UP000030655"/>
    </source>
</evidence>
<dbReference type="EMBL" id="KK365215">
    <property type="protein sequence ID" value="KCZ79958.1"/>
    <property type="molecule type" value="Genomic_DNA"/>
</dbReference>
<name>A0A059EY41_9MICR</name>
<proteinExistence type="predicted"/>
<organism evidence="1 2">
    <name type="scientific">Anncaliia algerae PRA339</name>
    <dbReference type="NCBI Taxonomy" id="1288291"/>
    <lineage>
        <taxon>Eukaryota</taxon>
        <taxon>Fungi</taxon>
        <taxon>Fungi incertae sedis</taxon>
        <taxon>Microsporidia</taxon>
        <taxon>Tubulinosematoidea</taxon>
        <taxon>Tubulinosematidae</taxon>
        <taxon>Anncaliia</taxon>
    </lineage>
</organism>
<reference evidence="1 2" key="2">
    <citation type="submission" date="2014-03" db="EMBL/GenBank/DDBJ databases">
        <title>The Genome Sequence of Anncaliia algerae insect isolate PRA339.</title>
        <authorList>
            <consortium name="The Broad Institute Genome Sequencing Platform"/>
            <consortium name="The Broad Institute Genome Sequencing Center for Infectious Disease"/>
            <person name="Cuomo C."/>
            <person name="Becnel J."/>
            <person name="Sanscrainte N."/>
            <person name="Walker B."/>
            <person name="Young S.K."/>
            <person name="Zeng Q."/>
            <person name="Gargeya S."/>
            <person name="Fitzgerald M."/>
            <person name="Haas B."/>
            <person name="Abouelleil A."/>
            <person name="Alvarado L."/>
            <person name="Arachchi H.M."/>
            <person name="Berlin A.M."/>
            <person name="Chapman S.B."/>
            <person name="Dewar J."/>
            <person name="Goldberg J."/>
            <person name="Griggs A."/>
            <person name="Gujja S."/>
            <person name="Hansen M."/>
            <person name="Howarth C."/>
            <person name="Imamovic A."/>
            <person name="Larimer J."/>
            <person name="McCowan C."/>
            <person name="Murphy C."/>
            <person name="Neiman D."/>
            <person name="Pearson M."/>
            <person name="Priest M."/>
            <person name="Roberts A."/>
            <person name="Saif S."/>
            <person name="Shea T."/>
            <person name="Sisk P."/>
            <person name="Sykes S."/>
            <person name="Wortman J."/>
            <person name="Nusbaum C."/>
            <person name="Birren B."/>
        </authorList>
    </citation>
    <scope>NUCLEOTIDE SEQUENCE [LARGE SCALE GENOMIC DNA]</scope>
    <source>
        <strain evidence="1 2">PRA339</strain>
    </source>
</reference>
<keyword evidence="2" id="KW-1185">Reference proteome</keyword>
<dbReference type="HOGENOM" id="CLU_3426243_0_0_1"/>
<gene>
    <name evidence="1" type="ORF">H312_02647</name>
</gene>